<dbReference type="SUPFAM" id="SSF52540">
    <property type="entry name" value="P-loop containing nucleoside triphosphate hydrolases"/>
    <property type="match status" value="1"/>
</dbReference>
<protein>
    <submittedName>
        <fullName evidence="2">MinD/ParA family protein</fullName>
    </submittedName>
</protein>
<evidence type="ECO:0000259" key="1">
    <source>
        <dbReference type="Pfam" id="PF13614"/>
    </source>
</evidence>
<organism evidence="2 3">
    <name type="scientific">Paenisporosarcina cavernae</name>
    <dbReference type="NCBI Taxonomy" id="2320858"/>
    <lineage>
        <taxon>Bacteria</taxon>
        <taxon>Bacillati</taxon>
        <taxon>Bacillota</taxon>
        <taxon>Bacilli</taxon>
        <taxon>Bacillales</taxon>
        <taxon>Caryophanaceae</taxon>
        <taxon>Paenisporosarcina</taxon>
    </lineage>
</organism>
<dbReference type="PANTHER" id="PTHR43384:SF13">
    <property type="entry name" value="SLR0110 PROTEIN"/>
    <property type="match status" value="1"/>
</dbReference>
<dbReference type="PANTHER" id="PTHR43384">
    <property type="entry name" value="SEPTUM SITE-DETERMINING PROTEIN MIND HOMOLOG, CHLOROPLASTIC-RELATED"/>
    <property type="match status" value="1"/>
</dbReference>
<proteinExistence type="predicted"/>
<dbReference type="GO" id="GO:0051782">
    <property type="term" value="P:negative regulation of cell division"/>
    <property type="evidence" value="ECO:0007669"/>
    <property type="project" value="TreeGrafter"/>
</dbReference>
<dbReference type="GO" id="GO:0016887">
    <property type="term" value="F:ATP hydrolysis activity"/>
    <property type="evidence" value="ECO:0007669"/>
    <property type="project" value="TreeGrafter"/>
</dbReference>
<dbReference type="AlphaFoldDB" id="A0A385YT44"/>
<dbReference type="GO" id="GO:0005524">
    <property type="term" value="F:ATP binding"/>
    <property type="evidence" value="ECO:0007669"/>
    <property type="project" value="TreeGrafter"/>
</dbReference>
<accession>A0A385YT44</accession>
<dbReference type="OrthoDB" id="9794577at2"/>
<dbReference type="KEGG" id="paek:D3873_01640"/>
<dbReference type="Proteomes" id="UP000265725">
    <property type="component" value="Chromosome"/>
</dbReference>
<dbReference type="InterPro" id="IPR027417">
    <property type="entry name" value="P-loop_NTPase"/>
</dbReference>
<reference evidence="3" key="1">
    <citation type="submission" date="2018-09" db="EMBL/GenBank/DDBJ databases">
        <authorList>
            <person name="Zhu H."/>
        </authorList>
    </citation>
    <scope>NUCLEOTIDE SEQUENCE [LARGE SCALE GENOMIC DNA]</scope>
    <source>
        <strain evidence="3">K2R23-3</strain>
    </source>
</reference>
<feature type="domain" description="AAA" evidence="1">
    <location>
        <begin position="11"/>
        <end position="180"/>
    </location>
</feature>
<keyword evidence="3" id="KW-1185">Reference proteome</keyword>
<dbReference type="GO" id="GO:0009898">
    <property type="term" value="C:cytoplasmic side of plasma membrane"/>
    <property type="evidence" value="ECO:0007669"/>
    <property type="project" value="TreeGrafter"/>
</dbReference>
<evidence type="ECO:0000313" key="2">
    <source>
        <dbReference type="EMBL" id="AYC28633.1"/>
    </source>
</evidence>
<dbReference type="Gene3D" id="3.40.50.300">
    <property type="entry name" value="P-loop containing nucleotide triphosphate hydrolases"/>
    <property type="match status" value="1"/>
</dbReference>
<gene>
    <name evidence="2" type="ORF">D3873_01640</name>
</gene>
<name>A0A385YT44_9BACL</name>
<dbReference type="InterPro" id="IPR025669">
    <property type="entry name" value="AAA_dom"/>
</dbReference>
<evidence type="ECO:0000313" key="3">
    <source>
        <dbReference type="Proteomes" id="UP000265725"/>
    </source>
</evidence>
<dbReference type="GO" id="GO:0005829">
    <property type="term" value="C:cytosol"/>
    <property type="evidence" value="ECO:0007669"/>
    <property type="project" value="TreeGrafter"/>
</dbReference>
<sequence>MDAIHTMTTGKVVALVSAKGGVGQTFLATNLAIALQKKFLSITLVDGKLQFGDIAIALDLHAAVTVKDVAENIADMDHSMISNYLSPHESGIQVLAAPERPEQAELVTPDVLKKTISMLREHYDYTVVDCGYAFHETTLDILDVADHIFVVTTPDMTALKNTKQLLDTFRQLEYTNKIQLIINRYDMEGLIKAEDIPEMLQMGSVEYICNDFKLASKSLNIGIPVVGRRSSSELSKNIVQLALGLLSKNEEEPTLGRNREKKKWLPFKK</sequence>
<dbReference type="EMBL" id="CP032418">
    <property type="protein sequence ID" value="AYC28633.1"/>
    <property type="molecule type" value="Genomic_DNA"/>
</dbReference>
<dbReference type="InterPro" id="IPR050625">
    <property type="entry name" value="ParA/MinD_ATPase"/>
</dbReference>
<dbReference type="Pfam" id="PF13614">
    <property type="entry name" value="AAA_31"/>
    <property type="match status" value="1"/>
</dbReference>
<dbReference type="RefSeq" id="WP_119882378.1">
    <property type="nucleotide sequence ID" value="NZ_CP032418.1"/>
</dbReference>